<reference evidence="6" key="2">
    <citation type="submission" date="2010-04" db="EMBL/GenBank/DDBJ databases">
        <authorList>
            <person name="Buell R."/>
            <person name="Hamilton J."/>
            <person name="Hostetler J."/>
        </authorList>
    </citation>
    <scope>NUCLEOTIDE SEQUENCE [LARGE SCALE GENOMIC DNA]</scope>
    <source>
        <strain evidence="6">DAOM:BR144</strain>
    </source>
</reference>
<dbReference type="InterPro" id="IPR050645">
    <property type="entry name" value="Histidine_acid_phosphatase"/>
</dbReference>
<protein>
    <recommendedName>
        <fullName evidence="7">Histidine acid phosphatase</fullName>
    </recommendedName>
</protein>
<comment type="similarity">
    <text evidence="1">Belongs to the histidine acid phosphatase family.</text>
</comment>
<dbReference type="InterPro" id="IPR000560">
    <property type="entry name" value="His_Pase_clade-2"/>
</dbReference>
<dbReference type="InParanoid" id="K3WGU2"/>
<evidence type="ECO:0008006" key="7">
    <source>
        <dbReference type="Google" id="ProtNLM"/>
    </source>
</evidence>
<evidence type="ECO:0000313" key="6">
    <source>
        <dbReference type="Proteomes" id="UP000019132"/>
    </source>
</evidence>
<name>K3WGU2_GLOUD</name>
<evidence type="ECO:0000313" key="5">
    <source>
        <dbReference type="EnsemblProtists" id="PYU1_T004183"/>
    </source>
</evidence>
<feature type="chain" id="PRO_5003867908" description="Histidine acid phosphatase" evidence="4">
    <location>
        <begin position="19"/>
        <end position="541"/>
    </location>
</feature>
<dbReference type="PANTHER" id="PTHR11567:SF110">
    <property type="entry name" value="2-PHOSPHOXYLOSE PHOSPHATASE 1"/>
    <property type="match status" value="1"/>
</dbReference>
<evidence type="ECO:0000256" key="2">
    <source>
        <dbReference type="ARBA" id="ARBA00022801"/>
    </source>
</evidence>
<evidence type="ECO:0000256" key="1">
    <source>
        <dbReference type="ARBA" id="ARBA00005375"/>
    </source>
</evidence>
<dbReference type="PANTHER" id="PTHR11567">
    <property type="entry name" value="ACID PHOSPHATASE-RELATED"/>
    <property type="match status" value="1"/>
</dbReference>
<evidence type="ECO:0000256" key="4">
    <source>
        <dbReference type="SAM" id="SignalP"/>
    </source>
</evidence>
<keyword evidence="6" id="KW-1185">Reference proteome</keyword>
<dbReference type="CDD" id="cd07061">
    <property type="entry name" value="HP_HAP_like"/>
    <property type="match status" value="1"/>
</dbReference>
<reference evidence="5" key="3">
    <citation type="submission" date="2015-02" db="UniProtKB">
        <authorList>
            <consortium name="EnsemblProtists"/>
        </authorList>
    </citation>
    <scope>IDENTIFICATION</scope>
    <source>
        <strain evidence="5">DAOM BR144</strain>
    </source>
</reference>
<evidence type="ECO:0000256" key="3">
    <source>
        <dbReference type="SAM" id="Phobius"/>
    </source>
</evidence>
<dbReference type="VEuPathDB" id="FungiDB:PYU1_G004173"/>
<dbReference type="EnsemblProtists" id="PYU1_T004183">
    <property type="protein sequence ID" value="PYU1_T004183"/>
    <property type="gene ID" value="PYU1_G004173"/>
</dbReference>
<dbReference type="PROSITE" id="PS00616">
    <property type="entry name" value="HIS_ACID_PHOSPHAT_1"/>
    <property type="match status" value="1"/>
</dbReference>
<dbReference type="OMA" id="NDIVDCC"/>
<dbReference type="InterPro" id="IPR033379">
    <property type="entry name" value="Acid_Pase_AS"/>
</dbReference>
<dbReference type="Pfam" id="PF00328">
    <property type="entry name" value="His_Phos_2"/>
    <property type="match status" value="1"/>
</dbReference>
<feature type="signal peptide" evidence="4">
    <location>
        <begin position="1"/>
        <end position="18"/>
    </location>
</feature>
<dbReference type="EMBL" id="GL376567">
    <property type="status" value="NOT_ANNOTATED_CDS"/>
    <property type="molecule type" value="Genomic_DNA"/>
</dbReference>
<keyword evidence="3" id="KW-0472">Membrane</keyword>
<dbReference type="AlphaFoldDB" id="K3WGU2"/>
<proteinExistence type="inferred from homology"/>
<dbReference type="Gene3D" id="3.40.50.1240">
    <property type="entry name" value="Phosphoglycerate mutase-like"/>
    <property type="match status" value="1"/>
</dbReference>
<dbReference type="SUPFAM" id="SSF53254">
    <property type="entry name" value="Phosphoglycerate mutase-like"/>
    <property type="match status" value="1"/>
</dbReference>
<keyword evidence="4" id="KW-0732">Signal</keyword>
<sequence>MWQRALLFAGLLLDAAAATSQLQQVIVLSRHGVRGPYGLGEETVSEATFDKYVRNPNMHLPLDANSWGTSETDDPQEIVSPKLTKHGFNVVKLMGEYFRNHLYSEFLDAKCDTTFAYADANQRDNLTAQAFMHGLYPTCPDLVPITAETRLLFEQGQDPTANCPVTSRTIYEGIAGANDTRYVIQNIRNEITEINDLLECCASSVCSATEADESSNATCGLFDIPTQWNGAFYAPWKDTFSTADYFSEFWLLQSLNNMTLPAELSFEKILALSRVHKKHMDLVTNEVNSASFGATLLAHLTASFEQSIIGTPLPVAEGDGPRIVQPPDNRFLFYAAHDINLLYVRNLLRLQWYTKGWHPHQPVPGSMLVFELYSTQDESIMSVKKGRGLTEAIHDKHFVKLYFVAASPDQMRNGEALSDDNPPDRVSVIIPSCSKDVVLPNGEIDVRCPFSTFKKLIGKTLKHECVADTLQPFVDSLLYSAAKSDDAKESRYDQVVSFSGLMYTIFGVLVFAFFALVIRHRRRMNSRATQKREYGTLPQVV</sequence>
<organism evidence="5 6">
    <name type="scientific">Globisporangium ultimum (strain ATCC 200006 / CBS 805.95 / DAOM BR144)</name>
    <name type="common">Pythium ultimum</name>
    <dbReference type="NCBI Taxonomy" id="431595"/>
    <lineage>
        <taxon>Eukaryota</taxon>
        <taxon>Sar</taxon>
        <taxon>Stramenopiles</taxon>
        <taxon>Oomycota</taxon>
        <taxon>Peronosporomycetes</taxon>
        <taxon>Pythiales</taxon>
        <taxon>Pythiaceae</taxon>
        <taxon>Globisporangium</taxon>
    </lineage>
</organism>
<dbReference type="GO" id="GO:0016791">
    <property type="term" value="F:phosphatase activity"/>
    <property type="evidence" value="ECO:0007669"/>
    <property type="project" value="TreeGrafter"/>
</dbReference>
<dbReference type="HOGENOM" id="CLU_037584_0_0_1"/>
<dbReference type="eggNOG" id="ENOG502QTWT">
    <property type="taxonomic scope" value="Eukaryota"/>
</dbReference>
<accession>K3WGU2</accession>
<keyword evidence="2" id="KW-0378">Hydrolase</keyword>
<dbReference type="InterPro" id="IPR029033">
    <property type="entry name" value="His_PPase_superfam"/>
</dbReference>
<dbReference type="Proteomes" id="UP000019132">
    <property type="component" value="Unassembled WGS sequence"/>
</dbReference>
<feature type="transmembrane region" description="Helical" evidence="3">
    <location>
        <begin position="500"/>
        <end position="518"/>
    </location>
</feature>
<keyword evidence="3" id="KW-0812">Transmembrane</keyword>
<reference evidence="6" key="1">
    <citation type="journal article" date="2010" name="Genome Biol.">
        <title>Genome sequence of the necrotrophic plant pathogen Pythium ultimum reveals original pathogenicity mechanisms and effector repertoire.</title>
        <authorList>
            <person name="Levesque C.A."/>
            <person name="Brouwer H."/>
            <person name="Cano L."/>
            <person name="Hamilton J.P."/>
            <person name="Holt C."/>
            <person name="Huitema E."/>
            <person name="Raffaele S."/>
            <person name="Robideau G.P."/>
            <person name="Thines M."/>
            <person name="Win J."/>
            <person name="Zerillo M.M."/>
            <person name="Beakes G.W."/>
            <person name="Boore J.L."/>
            <person name="Busam D."/>
            <person name="Dumas B."/>
            <person name="Ferriera S."/>
            <person name="Fuerstenberg S.I."/>
            <person name="Gachon C.M."/>
            <person name="Gaulin E."/>
            <person name="Govers F."/>
            <person name="Grenville-Briggs L."/>
            <person name="Horner N."/>
            <person name="Hostetler J."/>
            <person name="Jiang R.H."/>
            <person name="Johnson J."/>
            <person name="Krajaejun T."/>
            <person name="Lin H."/>
            <person name="Meijer H.J."/>
            <person name="Moore B."/>
            <person name="Morris P."/>
            <person name="Phuntmart V."/>
            <person name="Puiu D."/>
            <person name="Shetty J."/>
            <person name="Stajich J.E."/>
            <person name="Tripathy S."/>
            <person name="Wawra S."/>
            <person name="van West P."/>
            <person name="Whitty B.R."/>
            <person name="Coutinho P.M."/>
            <person name="Henrissat B."/>
            <person name="Martin F."/>
            <person name="Thomas P.D."/>
            <person name="Tyler B.M."/>
            <person name="De Vries R.P."/>
            <person name="Kamoun S."/>
            <person name="Yandell M."/>
            <person name="Tisserat N."/>
            <person name="Buell C.R."/>
        </authorList>
    </citation>
    <scope>NUCLEOTIDE SEQUENCE</scope>
    <source>
        <strain evidence="6">DAOM:BR144</strain>
    </source>
</reference>
<keyword evidence="3" id="KW-1133">Transmembrane helix</keyword>